<name>E8R3Z5_ISOPI</name>
<dbReference type="HOGENOM" id="CLU_699760_0_0_0"/>
<feature type="transmembrane region" description="Helical" evidence="2">
    <location>
        <begin position="61"/>
        <end position="79"/>
    </location>
</feature>
<keyword evidence="2" id="KW-0472">Membrane</keyword>
<accession>E8R3Z5</accession>
<dbReference type="eggNOG" id="ENOG5030JJX">
    <property type="taxonomic scope" value="Bacteria"/>
</dbReference>
<feature type="region of interest" description="Disordered" evidence="1">
    <location>
        <begin position="289"/>
        <end position="318"/>
    </location>
</feature>
<protein>
    <submittedName>
        <fullName evidence="3">Uncharacterized protein</fullName>
    </submittedName>
</protein>
<feature type="compositionally biased region" description="Basic residues" evidence="1">
    <location>
        <begin position="302"/>
        <end position="311"/>
    </location>
</feature>
<reference evidence="3 4" key="2">
    <citation type="journal article" date="2011" name="Stand. Genomic Sci.">
        <title>Complete genome sequence of Isosphaera pallida type strain (IS1B).</title>
        <authorList>
            <consortium name="US DOE Joint Genome Institute (JGI-PGF)"/>
            <person name="Goker M."/>
            <person name="Cleland D."/>
            <person name="Saunders E."/>
            <person name="Lapidus A."/>
            <person name="Nolan M."/>
            <person name="Lucas S."/>
            <person name="Hammon N."/>
            <person name="Deshpande S."/>
            <person name="Cheng J.F."/>
            <person name="Tapia R."/>
            <person name="Han C."/>
            <person name="Goodwin L."/>
            <person name="Pitluck S."/>
            <person name="Liolios K."/>
            <person name="Pagani I."/>
            <person name="Ivanova N."/>
            <person name="Mavromatis K."/>
            <person name="Pati A."/>
            <person name="Chen A."/>
            <person name="Palaniappan K."/>
            <person name="Land M."/>
            <person name="Hauser L."/>
            <person name="Chang Y.J."/>
            <person name="Jeffries C.D."/>
            <person name="Detter J.C."/>
            <person name="Beck B."/>
            <person name="Woyke T."/>
            <person name="Bristow J."/>
            <person name="Eisen J.A."/>
            <person name="Markowitz V."/>
            <person name="Hugenholtz P."/>
            <person name="Kyrpides N.C."/>
            <person name="Klenk H.P."/>
        </authorList>
    </citation>
    <scope>NUCLEOTIDE SEQUENCE [LARGE SCALE GENOMIC DNA]</scope>
    <source>
        <strain evidence="4">ATCC 43644 / DSM 9630 / IS1B</strain>
    </source>
</reference>
<gene>
    <name evidence="3" type="ordered locus">Isop_3161</name>
</gene>
<dbReference type="InParanoid" id="E8R3Z5"/>
<dbReference type="RefSeq" id="WP_013566013.1">
    <property type="nucleotide sequence ID" value="NC_014962.1"/>
</dbReference>
<feature type="transmembrane region" description="Helical" evidence="2">
    <location>
        <begin position="21"/>
        <end position="41"/>
    </location>
</feature>
<dbReference type="AlphaFoldDB" id="E8R3Z5"/>
<dbReference type="Proteomes" id="UP000008631">
    <property type="component" value="Chromosome"/>
</dbReference>
<organism evidence="3 4">
    <name type="scientific">Isosphaera pallida (strain ATCC 43644 / DSM 9630 / IS1B)</name>
    <dbReference type="NCBI Taxonomy" id="575540"/>
    <lineage>
        <taxon>Bacteria</taxon>
        <taxon>Pseudomonadati</taxon>
        <taxon>Planctomycetota</taxon>
        <taxon>Planctomycetia</taxon>
        <taxon>Isosphaerales</taxon>
        <taxon>Isosphaeraceae</taxon>
        <taxon>Isosphaera</taxon>
    </lineage>
</organism>
<dbReference type="KEGG" id="ipa:Isop_3161"/>
<keyword evidence="2" id="KW-1133">Transmembrane helix</keyword>
<dbReference type="OrthoDB" id="265754at2"/>
<feature type="transmembrane region" description="Helical" evidence="2">
    <location>
        <begin position="99"/>
        <end position="118"/>
    </location>
</feature>
<dbReference type="EMBL" id="CP002353">
    <property type="protein sequence ID" value="ADV63725.1"/>
    <property type="molecule type" value="Genomic_DNA"/>
</dbReference>
<sequence>MLLDRANLLHRADRPQRTGIQTIHAVWIAVALTLFVLSTLWYATASLAAGRLLGGSSLPGLTLGILGGAIILFEFLLGWRKSNRVRRFGRVKTWMAGHIWLGLVSLPLILLHCGIVHWGGELTTILMVLMIVAVASGVYGLILQNRIPRMMLRELSAETIYSQIPRQAALNMVEADHLVLAVCGPPEPVPNDDSAANSSGQSAAHPLVDRLPRFAPDAENSEEERDRDLLVSPETAAFLTVSSSQSFGNIKGRVVRTRAQTALLPEAEPLRGFYETIVRPYLRLGNGSMPAENWEPVQASRGSRRSRRPRRATISPLADPQRASELLAQLKTKLPTAAHEVVDRLADLVDQRRQFDRQAVLHRRLHSWLGLHLPVSTALVVLMFVHIYYAVFSW</sequence>
<feature type="transmembrane region" description="Helical" evidence="2">
    <location>
        <begin position="124"/>
        <end position="143"/>
    </location>
</feature>
<keyword evidence="2" id="KW-0812">Transmembrane</keyword>
<evidence type="ECO:0000313" key="4">
    <source>
        <dbReference type="Proteomes" id="UP000008631"/>
    </source>
</evidence>
<evidence type="ECO:0000256" key="2">
    <source>
        <dbReference type="SAM" id="Phobius"/>
    </source>
</evidence>
<proteinExistence type="predicted"/>
<feature type="region of interest" description="Disordered" evidence="1">
    <location>
        <begin position="189"/>
        <end position="211"/>
    </location>
</feature>
<evidence type="ECO:0000313" key="3">
    <source>
        <dbReference type="EMBL" id="ADV63725.1"/>
    </source>
</evidence>
<evidence type="ECO:0000256" key="1">
    <source>
        <dbReference type="SAM" id="MobiDB-lite"/>
    </source>
</evidence>
<dbReference type="STRING" id="575540.Isop_3161"/>
<keyword evidence="4" id="KW-1185">Reference proteome</keyword>
<feature type="transmembrane region" description="Helical" evidence="2">
    <location>
        <begin position="371"/>
        <end position="391"/>
    </location>
</feature>
<reference key="1">
    <citation type="submission" date="2010-11" db="EMBL/GenBank/DDBJ databases">
        <title>The complete sequence of chromosome of Isophaera pallida ATCC 43644.</title>
        <authorList>
            <consortium name="US DOE Joint Genome Institute (JGI-PGF)"/>
            <person name="Lucas S."/>
            <person name="Copeland A."/>
            <person name="Lapidus A."/>
            <person name="Bruce D."/>
            <person name="Goodwin L."/>
            <person name="Pitluck S."/>
            <person name="Kyrpides N."/>
            <person name="Mavromatis K."/>
            <person name="Pagani I."/>
            <person name="Ivanova N."/>
            <person name="Saunders E."/>
            <person name="Brettin T."/>
            <person name="Detter J.C."/>
            <person name="Han C."/>
            <person name="Tapia R."/>
            <person name="Land M."/>
            <person name="Hauser L."/>
            <person name="Markowitz V."/>
            <person name="Cheng J.-F."/>
            <person name="Hugenholtz P."/>
            <person name="Woyke T."/>
            <person name="Wu D."/>
            <person name="Eisen J.A."/>
        </authorList>
    </citation>
    <scope>NUCLEOTIDE SEQUENCE</scope>
    <source>
        <strain>ATCC 43644</strain>
    </source>
</reference>